<comment type="caution">
    <text evidence="1">The sequence shown here is derived from an EMBL/GenBank/DDBJ whole genome shotgun (WGS) entry which is preliminary data.</text>
</comment>
<sequence>MVTCAGCKRSFSLSGYFSHLTQTTNPPCAEIYRRSRHYNPESEDEDNDDTSYADNDPITFEGDDNKFEWPEEPTHSSEDDAADSELEGDDDIDRDECDAGAAELEDHSLSPTGSDRRDREEAEAPLRQQPTIVPFPLPRAGAAIRQDENTAFESYKQKLDDSDNIWAPFVSKMDYEVARWAKLRGAGSTAFSDLLKIDGLRDALGLSYGNSQELNKIIDKKLPQRPRFQRKEIFVPGDPGEAFDVYFRNVMECIGALYGDPEFSQHLVFTPERHYADADMTIRMYHDLHTGKWWWNTQKKLEKTKPGATLIPIILSSDKTQITMFRNKSAYPVYMTIGNIPKDIRRKPSRRAWILLGYLPTSRLEHISNKAARRRTLANLFHACMRHILRPLEKPGKEGAAMRSGDGIVRRVHPIVACYSGDYPEQVLATGTKSGECPKCDIPHQELGSPDMPAKLRDLKAILAALALVDDDPVQFATLCTRQGIKPLYKPFWQELPHVDIFQCITPDVLHQLYQGVIKHLISWIKETFGDAEIDARCRRLPPNHNIRLFMKGISCLSRVSGTEHNQICRFLLGIIIDIPLPGNMGSSRLIRATRALLDFLYLAQYPCHTDITLRLLDDALMRFHDNKDVFVDLGIRTQFNLPKLHSFRHYLHMIQLYGTTDNYNTEYTERLHIDLAKDAYRATNHKDEYTQMTLWLERREKMLWHNNYIRWRCSGASLPQEIIPPDMEYLREIKMTKHPSSKGVTFEKVIRDYGAAFFTEALARYVILVTQPELPRAQFERAAASVILPFRSVWVYHKIKFHAINSLGHTDPSVTVDSVHVQPERKDRRRRVVPARFDTVLVNGGEGGITGVEGFRVGQVRIVFSLSDSAKDALFPNIEIPSHLAYVEWFSPFGAPESNHGMYRISRSWTPDGGRLASIIAVKDIRRSVHLIPKFGTVAPRHWTSSNVLELCNTFYVNSFSDRHAYLTIL</sequence>
<gene>
    <name evidence="1" type="ORF">BV22DRAFT_1104530</name>
</gene>
<reference evidence="1" key="1">
    <citation type="journal article" date="2021" name="New Phytol.">
        <title>Evolutionary innovations through gain and loss of genes in the ectomycorrhizal Boletales.</title>
        <authorList>
            <person name="Wu G."/>
            <person name="Miyauchi S."/>
            <person name="Morin E."/>
            <person name="Kuo A."/>
            <person name="Drula E."/>
            <person name="Varga T."/>
            <person name="Kohler A."/>
            <person name="Feng B."/>
            <person name="Cao Y."/>
            <person name="Lipzen A."/>
            <person name="Daum C."/>
            <person name="Hundley H."/>
            <person name="Pangilinan J."/>
            <person name="Johnson J."/>
            <person name="Barry K."/>
            <person name="LaButti K."/>
            <person name="Ng V."/>
            <person name="Ahrendt S."/>
            <person name="Min B."/>
            <person name="Choi I.G."/>
            <person name="Park H."/>
            <person name="Plett J.M."/>
            <person name="Magnuson J."/>
            <person name="Spatafora J.W."/>
            <person name="Nagy L.G."/>
            <person name="Henrissat B."/>
            <person name="Grigoriev I.V."/>
            <person name="Yang Z.L."/>
            <person name="Xu J."/>
            <person name="Martin F.M."/>
        </authorList>
    </citation>
    <scope>NUCLEOTIDE SEQUENCE</scope>
    <source>
        <strain evidence="1">KUC20120723A-06</strain>
    </source>
</reference>
<name>A0ACB8BLH4_9AGAM</name>
<protein>
    <submittedName>
        <fullName evidence="1">Uncharacterized protein</fullName>
    </submittedName>
</protein>
<evidence type="ECO:0000313" key="1">
    <source>
        <dbReference type="EMBL" id="KAH7926058.1"/>
    </source>
</evidence>
<dbReference type="Proteomes" id="UP000790709">
    <property type="component" value="Unassembled WGS sequence"/>
</dbReference>
<proteinExistence type="predicted"/>
<evidence type="ECO:0000313" key="2">
    <source>
        <dbReference type="Proteomes" id="UP000790709"/>
    </source>
</evidence>
<dbReference type="EMBL" id="MU266389">
    <property type="protein sequence ID" value="KAH7926058.1"/>
    <property type="molecule type" value="Genomic_DNA"/>
</dbReference>
<keyword evidence="2" id="KW-1185">Reference proteome</keyword>
<accession>A0ACB8BLH4</accession>
<organism evidence="1 2">
    <name type="scientific">Leucogyrophana mollusca</name>
    <dbReference type="NCBI Taxonomy" id="85980"/>
    <lineage>
        <taxon>Eukaryota</taxon>
        <taxon>Fungi</taxon>
        <taxon>Dikarya</taxon>
        <taxon>Basidiomycota</taxon>
        <taxon>Agaricomycotina</taxon>
        <taxon>Agaricomycetes</taxon>
        <taxon>Agaricomycetidae</taxon>
        <taxon>Boletales</taxon>
        <taxon>Boletales incertae sedis</taxon>
        <taxon>Leucogyrophana</taxon>
    </lineage>
</organism>